<dbReference type="InterPro" id="IPR036388">
    <property type="entry name" value="WH-like_DNA-bd_sf"/>
</dbReference>
<protein>
    <submittedName>
        <fullName evidence="3">Transcriptional regulator</fullName>
    </submittedName>
</protein>
<dbReference type="InterPro" id="IPR036390">
    <property type="entry name" value="WH_DNA-bd_sf"/>
</dbReference>
<evidence type="ECO:0000313" key="2">
    <source>
        <dbReference type="EMBL" id="HGQ59587.1"/>
    </source>
</evidence>
<dbReference type="AlphaFoldDB" id="A0A7C4JNI2"/>
<dbReference type="EMBL" id="DTBP01000024">
    <property type="protein sequence ID" value="HGQ74155.1"/>
    <property type="molecule type" value="Genomic_DNA"/>
</dbReference>
<comment type="caution">
    <text evidence="3">The sequence shown here is derived from an EMBL/GenBank/DDBJ whole genome shotgun (WGS) entry which is preliminary data.</text>
</comment>
<dbReference type="Pfam" id="PF01978">
    <property type="entry name" value="TrmB"/>
    <property type="match status" value="1"/>
</dbReference>
<reference evidence="3" key="1">
    <citation type="journal article" date="2020" name="mSystems">
        <title>Genome- and Community-Level Interaction Insights into Carbon Utilization and Element Cycling Functions of Hydrothermarchaeota in Hydrothermal Sediment.</title>
        <authorList>
            <person name="Zhou Z."/>
            <person name="Liu Y."/>
            <person name="Xu W."/>
            <person name="Pan J."/>
            <person name="Luo Z.H."/>
            <person name="Li M."/>
        </authorList>
    </citation>
    <scope>NUCLEOTIDE SEQUENCE [LARGE SCALE GENOMIC DNA]</scope>
    <source>
        <strain evidence="2">SpSt-638</strain>
        <strain evidence="3">SpSt-648</strain>
    </source>
</reference>
<gene>
    <name evidence="2" type="ORF">ENU09_02600</name>
    <name evidence="3" type="ORF">ENU20_03660</name>
</gene>
<feature type="domain" description="Transcription regulator TrmB N-terminal" evidence="1">
    <location>
        <begin position="14"/>
        <end position="64"/>
    </location>
</feature>
<sequence>MKRNIILTQPLWKTLSAVIQLKEATAEDVSRITGRPRTVESKYLSELNRIGLVARRRVSRRVYYIEAITAVKKALEELGSNVSVERLAHYINLPADIVKIVLDSLTKTE</sequence>
<organism evidence="3">
    <name type="scientific">Staphylothermus marinus</name>
    <dbReference type="NCBI Taxonomy" id="2280"/>
    <lineage>
        <taxon>Archaea</taxon>
        <taxon>Thermoproteota</taxon>
        <taxon>Thermoprotei</taxon>
        <taxon>Desulfurococcales</taxon>
        <taxon>Desulfurococcaceae</taxon>
        <taxon>Staphylothermus</taxon>
    </lineage>
</organism>
<evidence type="ECO:0000313" key="3">
    <source>
        <dbReference type="EMBL" id="HGQ74155.1"/>
    </source>
</evidence>
<dbReference type="Gene3D" id="1.10.10.10">
    <property type="entry name" value="Winged helix-like DNA-binding domain superfamily/Winged helix DNA-binding domain"/>
    <property type="match status" value="1"/>
</dbReference>
<dbReference type="SUPFAM" id="SSF46785">
    <property type="entry name" value="Winged helix' DNA-binding domain"/>
    <property type="match status" value="1"/>
</dbReference>
<accession>A0A7C4JNI2</accession>
<evidence type="ECO:0000259" key="1">
    <source>
        <dbReference type="Pfam" id="PF01978"/>
    </source>
</evidence>
<name>A0A7C4JNI2_STAMA</name>
<dbReference type="EMBL" id="DTBE01000069">
    <property type="protein sequence ID" value="HGQ59587.1"/>
    <property type="molecule type" value="Genomic_DNA"/>
</dbReference>
<dbReference type="InterPro" id="IPR002831">
    <property type="entry name" value="Tscrpt_reg_TrmB_N"/>
</dbReference>
<proteinExistence type="predicted"/>